<accession>A0A8J6N1W5</accession>
<keyword evidence="4" id="KW-0464">Manganese</keyword>
<sequence length="293" mass="32116">MKPEINTGAFGALSDDFCRYETASIAILPVPYDGTSTWMKGASHGPAALLDASAHMELYDIETDSEVYRRGIVTMGPVHCPDDPAHMVTAVYERTRSLVEDKKFIVGVGGEHSVSVGLVRATAKRFPALSVLQLDAHADTREEYKGSQFSHACVMARIGEICPYVQAGIRSMDASELEILDRDRTFFAHQFAVGEEVVPRIVKALTQDVYITIDLDVLDPSIMPSTGTPEPGGLDWYGLFRLLTPVIGAKNVVGIDVTELLPNPVNKAPDFLAAKLIYRILSMIFTQREENNA</sequence>
<keyword evidence="3 5" id="KW-0378">Hydrolase</keyword>
<evidence type="ECO:0000256" key="3">
    <source>
        <dbReference type="ARBA" id="ARBA00022801"/>
    </source>
</evidence>
<feature type="binding site" evidence="4">
    <location>
        <position position="135"/>
    </location>
    <ligand>
        <name>Mn(2+)</name>
        <dbReference type="ChEBI" id="CHEBI:29035"/>
        <label>1</label>
    </ligand>
</feature>
<feature type="binding site" evidence="4">
    <location>
        <position position="214"/>
    </location>
    <ligand>
        <name>Mn(2+)</name>
        <dbReference type="ChEBI" id="CHEBI:29035"/>
        <label>1</label>
    </ligand>
</feature>
<dbReference type="GO" id="GO:0046872">
    <property type="term" value="F:metal ion binding"/>
    <property type="evidence" value="ECO:0007669"/>
    <property type="project" value="UniProtKB-KW"/>
</dbReference>
<evidence type="ECO:0000256" key="1">
    <source>
        <dbReference type="ARBA" id="ARBA00009227"/>
    </source>
</evidence>
<comment type="caution">
    <text evidence="6">The sequence shown here is derived from an EMBL/GenBank/DDBJ whole genome shotgun (WGS) entry which is preliminary data.</text>
</comment>
<keyword evidence="2 4" id="KW-0479">Metal-binding</keyword>
<dbReference type="SUPFAM" id="SSF52768">
    <property type="entry name" value="Arginase/deacetylase"/>
    <property type="match status" value="1"/>
</dbReference>
<dbReference type="Proteomes" id="UP000650524">
    <property type="component" value="Unassembled WGS sequence"/>
</dbReference>
<dbReference type="EC" id="3.5.3.11" evidence="6"/>
<dbReference type="CDD" id="cd11593">
    <property type="entry name" value="Agmatinase-like_2"/>
    <property type="match status" value="1"/>
</dbReference>
<dbReference type="Pfam" id="PF00491">
    <property type="entry name" value="Arginase"/>
    <property type="match status" value="1"/>
</dbReference>
<feature type="binding site" evidence="4">
    <location>
        <position position="216"/>
    </location>
    <ligand>
        <name>Mn(2+)</name>
        <dbReference type="ChEBI" id="CHEBI:29035"/>
        <label>1</label>
    </ligand>
</feature>
<dbReference type="PROSITE" id="PS01053">
    <property type="entry name" value="ARGINASE_1"/>
    <property type="match status" value="1"/>
</dbReference>
<dbReference type="InterPro" id="IPR020855">
    <property type="entry name" value="Ureohydrolase_Mn_BS"/>
</dbReference>
<dbReference type="Gene3D" id="3.40.800.10">
    <property type="entry name" value="Ureohydrolase domain"/>
    <property type="match status" value="1"/>
</dbReference>
<comment type="similarity">
    <text evidence="1">Belongs to the arginase family. Agmatinase subfamily.</text>
</comment>
<gene>
    <name evidence="6" type="primary">speB</name>
    <name evidence="6" type="ORF">H8E19_14295</name>
</gene>
<name>A0A8J6N1W5_9DELT</name>
<dbReference type="PROSITE" id="PS51409">
    <property type="entry name" value="ARGINASE_2"/>
    <property type="match status" value="1"/>
</dbReference>
<dbReference type="NCBIfam" id="TIGR01230">
    <property type="entry name" value="agmatinase"/>
    <property type="match status" value="1"/>
</dbReference>
<dbReference type="PANTHER" id="PTHR11358">
    <property type="entry name" value="ARGINASE/AGMATINASE"/>
    <property type="match status" value="1"/>
</dbReference>
<feature type="binding site" evidence="4">
    <location>
        <position position="137"/>
    </location>
    <ligand>
        <name>Mn(2+)</name>
        <dbReference type="ChEBI" id="CHEBI:29035"/>
        <label>1</label>
    </ligand>
</feature>
<protein>
    <submittedName>
        <fullName evidence="6">Agmatinase</fullName>
        <ecNumber evidence="6">3.5.3.11</ecNumber>
    </submittedName>
</protein>
<dbReference type="EMBL" id="JACNJD010000289">
    <property type="protein sequence ID" value="MBC8178572.1"/>
    <property type="molecule type" value="Genomic_DNA"/>
</dbReference>
<dbReference type="InterPro" id="IPR006035">
    <property type="entry name" value="Ureohydrolase"/>
</dbReference>
<dbReference type="PIRSF" id="PIRSF036979">
    <property type="entry name" value="Arginase"/>
    <property type="match status" value="1"/>
</dbReference>
<feature type="binding site" evidence="4">
    <location>
        <position position="139"/>
    </location>
    <ligand>
        <name>Mn(2+)</name>
        <dbReference type="ChEBI" id="CHEBI:29035"/>
        <label>1</label>
    </ligand>
</feature>
<evidence type="ECO:0000256" key="4">
    <source>
        <dbReference type="PIRSR" id="PIRSR036979-1"/>
    </source>
</evidence>
<evidence type="ECO:0000313" key="6">
    <source>
        <dbReference type="EMBL" id="MBC8178572.1"/>
    </source>
</evidence>
<evidence type="ECO:0000256" key="5">
    <source>
        <dbReference type="RuleBase" id="RU003684"/>
    </source>
</evidence>
<organism evidence="6 7">
    <name type="scientific">Candidatus Desulfacyla euxinica</name>
    <dbReference type="NCBI Taxonomy" id="2841693"/>
    <lineage>
        <taxon>Bacteria</taxon>
        <taxon>Deltaproteobacteria</taxon>
        <taxon>Candidatus Desulfacyla</taxon>
    </lineage>
</organism>
<evidence type="ECO:0000256" key="2">
    <source>
        <dbReference type="ARBA" id="ARBA00022723"/>
    </source>
</evidence>
<dbReference type="InterPro" id="IPR005925">
    <property type="entry name" value="Agmatinase-rel"/>
</dbReference>
<feature type="binding site" evidence="4">
    <location>
        <position position="112"/>
    </location>
    <ligand>
        <name>Mn(2+)</name>
        <dbReference type="ChEBI" id="CHEBI:29035"/>
        <label>1</label>
    </ligand>
</feature>
<comment type="cofactor">
    <cofactor evidence="4">
        <name>Mn(2+)</name>
        <dbReference type="ChEBI" id="CHEBI:29035"/>
    </cofactor>
    <text evidence="4">Binds 2 manganese ions per subunit.</text>
</comment>
<evidence type="ECO:0000313" key="7">
    <source>
        <dbReference type="Proteomes" id="UP000650524"/>
    </source>
</evidence>
<dbReference type="PANTHER" id="PTHR11358:SF26">
    <property type="entry name" value="GUANIDINO ACID HYDROLASE, MITOCHONDRIAL"/>
    <property type="match status" value="1"/>
</dbReference>
<dbReference type="InterPro" id="IPR023696">
    <property type="entry name" value="Ureohydrolase_dom_sf"/>
</dbReference>
<dbReference type="AlphaFoldDB" id="A0A8J6N1W5"/>
<dbReference type="GO" id="GO:0033389">
    <property type="term" value="P:putrescine biosynthetic process from arginine, via agmatine"/>
    <property type="evidence" value="ECO:0007669"/>
    <property type="project" value="TreeGrafter"/>
</dbReference>
<proteinExistence type="inferred from homology"/>
<reference evidence="6 7" key="1">
    <citation type="submission" date="2020-08" db="EMBL/GenBank/DDBJ databases">
        <title>Bridging the membrane lipid divide: bacteria of the FCB group superphylum have the potential to synthesize archaeal ether lipids.</title>
        <authorList>
            <person name="Villanueva L."/>
            <person name="Von Meijenfeldt F.A.B."/>
            <person name="Westbye A.B."/>
            <person name="Yadav S."/>
            <person name="Hopmans E.C."/>
            <person name="Dutilh B.E."/>
            <person name="Sinninghe Damste J.S."/>
        </authorList>
    </citation>
    <scope>NUCLEOTIDE SEQUENCE [LARGE SCALE GENOMIC DNA]</scope>
    <source>
        <strain evidence="6">NIOZ-UU27</strain>
    </source>
</reference>
<dbReference type="GO" id="GO:0008783">
    <property type="term" value="F:agmatinase activity"/>
    <property type="evidence" value="ECO:0007669"/>
    <property type="project" value="UniProtKB-EC"/>
</dbReference>